<dbReference type="PROSITE" id="PS50005">
    <property type="entry name" value="TPR"/>
    <property type="match status" value="1"/>
</dbReference>
<dbReference type="EMBL" id="PGXC01000017">
    <property type="protein sequence ID" value="PKK89464.1"/>
    <property type="molecule type" value="Genomic_DNA"/>
</dbReference>
<evidence type="ECO:0000313" key="3">
    <source>
        <dbReference type="Proteomes" id="UP000233256"/>
    </source>
</evidence>
<dbReference type="SMART" id="SM00028">
    <property type="entry name" value="TPR"/>
    <property type="match status" value="5"/>
</dbReference>
<keyword evidence="1" id="KW-0802">TPR repeat</keyword>
<accession>A0A2N1PM92</accession>
<name>A0A2N1PM92_9BACT</name>
<feature type="repeat" description="TPR" evidence="1">
    <location>
        <begin position="203"/>
        <end position="236"/>
    </location>
</feature>
<dbReference type="InterPro" id="IPR019734">
    <property type="entry name" value="TPR_rpt"/>
</dbReference>
<dbReference type="SUPFAM" id="SSF48452">
    <property type="entry name" value="TPR-like"/>
    <property type="match status" value="1"/>
</dbReference>
<dbReference type="Pfam" id="PF13181">
    <property type="entry name" value="TPR_8"/>
    <property type="match status" value="1"/>
</dbReference>
<organism evidence="2 3">
    <name type="scientific">Candidatus Wallbacteria bacterium HGW-Wallbacteria-1</name>
    <dbReference type="NCBI Taxonomy" id="2013854"/>
    <lineage>
        <taxon>Bacteria</taxon>
        <taxon>Candidatus Walliibacteriota</taxon>
    </lineage>
</organism>
<gene>
    <name evidence="2" type="ORF">CVV64_14385</name>
</gene>
<dbReference type="Gene3D" id="1.25.40.10">
    <property type="entry name" value="Tetratricopeptide repeat domain"/>
    <property type="match status" value="1"/>
</dbReference>
<dbReference type="Proteomes" id="UP000233256">
    <property type="component" value="Unassembled WGS sequence"/>
</dbReference>
<comment type="caution">
    <text evidence="2">The sequence shown here is derived from an EMBL/GenBank/DDBJ whole genome shotgun (WGS) entry which is preliminary data.</text>
</comment>
<dbReference type="InterPro" id="IPR011990">
    <property type="entry name" value="TPR-like_helical_dom_sf"/>
</dbReference>
<dbReference type="SUPFAM" id="SSF81901">
    <property type="entry name" value="HCP-like"/>
    <property type="match status" value="1"/>
</dbReference>
<dbReference type="AlphaFoldDB" id="A0A2N1PM92"/>
<protein>
    <submittedName>
        <fullName evidence="2">Uncharacterized protein</fullName>
    </submittedName>
</protein>
<sequence>MSKLLLVIFAFFLCFVWPETIVAEENIPKDLLASFGIAANFENQGDFAGALKGYESALLISEMYTNTRELKSSNPFIGSLYMKLAYACQQLGRFDEGFNYTIKAESHLLTYGNSTKFSMAHIYNERGLIKSAMNHCDEAIAIFEKALKYANCQDNDKIIGAIAYINLGAVFLEKNLLMDSEKNFSAAESQLRFFNDGYSNERLSAYIGLGRVHLLQGKFKEAFHDFEIALNISGKLIAIENKIETGKLSYKLVNQRSNICISLAKLCHKLDIKDAEYQWYVKALGTMLIHRRAFAEEIMEVIRQLVKIDLSKNKYGRAVLLYQFGLWCDVGKSEAGLMLQHEMHEIFQRFGVMMSVHF</sequence>
<proteinExistence type="predicted"/>
<evidence type="ECO:0000256" key="1">
    <source>
        <dbReference type="PROSITE-ProRule" id="PRU00339"/>
    </source>
</evidence>
<reference evidence="2 3" key="1">
    <citation type="journal article" date="2017" name="ISME J.">
        <title>Potential for microbial H2 and metal transformations associated with novel bacteria and archaea in deep terrestrial subsurface sediments.</title>
        <authorList>
            <person name="Hernsdorf A.W."/>
            <person name="Amano Y."/>
            <person name="Miyakawa K."/>
            <person name="Ise K."/>
            <person name="Suzuki Y."/>
            <person name="Anantharaman K."/>
            <person name="Probst A."/>
            <person name="Burstein D."/>
            <person name="Thomas B.C."/>
            <person name="Banfield J.F."/>
        </authorList>
    </citation>
    <scope>NUCLEOTIDE SEQUENCE [LARGE SCALE GENOMIC DNA]</scope>
    <source>
        <strain evidence="2">HGW-Wallbacteria-1</strain>
    </source>
</reference>
<evidence type="ECO:0000313" key="2">
    <source>
        <dbReference type="EMBL" id="PKK89464.1"/>
    </source>
</evidence>